<accession>A0ACB9ZUW9</accession>
<sequence>MDCLNWGASSSSAAADASSSGAQWQSSNSNCFPFPLDHQIMNSIQHCNSDSDHNNRLIISQMFQHFVPPDLDQSHHDQTHWNGLIANYGSIGKASAAPGGGGGGGGLPCTISSNSETETDPLNGLMAADYGRIGKANAAPGGGGLHCTIRSNSETETDPLNGLMAADYGRIGKANLAAPGGGIIPTNSSKSETEIINRTSSRLEQRLDDDDEHRQEFINQMNGLMAADYGSIGKAKAKGNAVAPAGASKSGESLDCLLSATNSTTETSSDDGISMIFSSSADCNKNLWNFRTANAVSSGESASASDNSRNQIDETISQTSSANHRPKKRNYDQYFGTFQLISSENPPKISKRAKSGKQQQQQQQQQPPSCSNINFQLQTSDPSVSSGTITEPDSEAIAQMKEMIYRAAAFRPVNFGTEVVEKPKRKNVRISSDPQTVAARQRRERISERIRVLQRLVPGGNKMDTASMLDEAANYLKFLRSQVKALEDLGQKSSTINSTSNSSSSSNSATNNFPFLSLPFNHSFPLQSYFPLQQFPPNCNIYLPKN</sequence>
<protein>
    <submittedName>
        <fullName evidence="1">Uncharacterized protein</fullName>
    </submittedName>
</protein>
<keyword evidence="2" id="KW-1185">Reference proteome</keyword>
<organism evidence="1 2">
    <name type="scientific">Catharanthus roseus</name>
    <name type="common">Madagascar periwinkle</name>
    <name type="synonym">Vinca rosea</name>
    <dbReference type="NCBI Taxonomy" id="4058"/>
    <lineage>
        <taxon>Eukaryota</taxon>
        <taxon>Viridiplantae</taxon>
        <taxon>Streptophyta</taxon>
        <taxon>Embryophyta</taxon>
        <taxon>Tracheophyta</taxon>
        <taxon>Spermatophyta</taxon>
        <taxon>Magnoliopsida</taxon>
        <taxon>eudicotyledons</taxon>
        <taxon>Gunneridae</taxon>
        <taxon>Pentapetalae</taxon>
        <taxon>asterids</taxon>
        <taxon>lamiids</taxon>
        <taxon>Gentianales</taxon>
        <taxon>Apocynaceae</taxon>
        <taxon>Rauvolfioideae</taxon>
        <taxon>Vinceae</taxon>
        <taxon>Catharanthinae</taxon>
        <taxon>Catharanthus</taxon>
    </lineage>
</organism>
<name>A0ACB9ZUW9_CATRO</name>
<proteinExistence type="predicted"/>
<evidence type="ECO:0000313" key="1">
    <source>
        <dbReference type="EMBL" id="KAI5651210.1"/>
    </source>
</evidence>
<gene>
    <name evidence="1" type="ORF">M9H77_37215</name>
</gene>
<reference evidence="2" key="1">
    <citation type="journal article" date="2023" name="Nat. Plants">
        <title>Single-cell RNA sequencing provides a high-resolution roadmap for understanding the multicellular compartmentation of specialized metabolism.</title>
        <authorList>
            <person name="Sun S."/>
            <person name="Shen X."/>
            <person name="Li Y."/>
            <person name="Li Y."/>
            <person name="Wang S."/>
            <person name="Li R."/>
            <person name="Zhang H."/>
            <person name="Shen G."/>
            <person name="Guo B."/>
            <person name="Wei J."/>
            <person name="Xu J."/>
            <person name="St-Pierre B."/>
            <person name="Chen S."/>
            <person name="Sun C."/>
        </authorList>
    </citation>
    <scope>NUCLEOTIDE SEQUENCE [LARGE SCALE GENOMIC DNA]</scope>
</reference>
<evidence type="ECO:0000313" key="2">
    <source>
        <dbReference type="Proteomes" id="UP001060085"/>
    </source>
</evidence>
<dbReference type="EMBL" id="CM044708">
    <property type="protein sequence ID" value="KAI5651210.1"/>
    <property type="molecule type" value="Genomic_DNA"/>
</dbReference>
<dbReference type="Proteomes" id="UP001060085">
    <property type="component" value="Linkage Group LG08"/>
</dbReference>
<comment type="caution">
    <text evidence="1">The sequence shown here is derived from an EMBL/GenBank/DDBJ whole genome shotgun (WGS) entry which is preliminary data.</text>
</comment>